<dbReference type="Proteomes" id="UP001197214">
    <property type="component" value="Unassembled WGS sequence"/>
</dbReference>
<name>A0ABS6XKQ3_9SPHN</name>
<evidence type="ECO:0000313" key="2">
    <source>
        <dbReference type="Proteomes" id="UP001197214"/>
    </source>
</evidence>
<reference evidence="1 2" key="1">
    <citation type="submission" date="2021-07" db="EMBL/GenBank/DDBJ databases">
        <title>Stakelama flava sp. nov., a novel endophytic bacterium isolated from branch of Kandelia candel.</title>
        <authorList>
            <person name="Tuo L."/>
        </authorList>
    </citation>
    <scope>NUCLEOTIDE SEQUENCE [LARGE SCALE GENOMIC DNA]</scope>
    <source>
        <strain evidence="1 2">CBK3Z-3</strain>
    </source>
</reference>
<dbReference type="GO" id="GO:0016853">
    <property type="term" value="F:isomerase activity"/>
    <property type="evidence" value="ECO:0007669"/>
    <property type="project" value="UniProtKB-KW"/>
</dbReference>
<dbReference type="RefSeq" id="WP_219237888.1">
    <property type="nucleotide sequence ID" value="NZ_JAHWZX010000005.1"/>
</dbReference>
<gene>
    <name evidence="1" type="ORF">KY084_07840</name>
</gene>
<evidence type="ECO:0000313" key="1">
    <source>
        <dbReference type="EMBL" id="MBW4330788.1"/>
    </source>
</evidence>
<protein>
    <submittedName>
        <fullName evidence="1">Sugar phosphate isomerase/epimerase</fullName>
    </submittedName>
</protein>
<proteinExistence type="predicted"/>
<keyword evidence="2" id="KW-1185">Reference proteome</keyword>
<comment type="caution">
    <text evidence="1">The sequence shown here is derived from an EMBL/GenBank/DDBJ whole genome shotgun (WGS) entry which is preliminary data.</text>
</comment>
<organism evidence="1 2">
    <name type="scientific">Stakelama flava</name>
    <dbReference type="NCBI Taxonomy" id="2860338"/>
    <lineage>
        <taxon>Bacteria</taxon>
        <taxon>Pseudomonadati</taxon>
        <taxon>Pseudomonadota</taxon>
        <taxon>Alphaproteobacteria</taxon>
        <taxon>Sphingomonadales</taxon>
        <taxon>Sphingomonadaceae</taxon>
        <taxon>Stakelama</taxon>
    </lineage>
</organism>
<accession>A0ABS6XKQ3</accession>
<dbReference type="EMBL" id="JAHWZX010000005">
    <property type="protein sequence ID" value="MBW4330788.1"/>
    <property type="molecule type" value="Genomic_DNA"/>
</dbReference>
<sequence>MKLGVSLYSYQQSQFFRELTLEDQIREVGEHLPYADGIEIVDEMSLRYPDPGEDFVSRWFMWMERYGTVPVTMDVSFDVLQFRDHVMSYDEVTERLERDLRLAKRLGFSNVRVLSTCPIEVLIAALPLAEELDLRLGKEVHQPMRLEGRQVGEIVEYVERSGTHHLGIVPDFGIFGFRPSEVLLAQYERRGASREASAASVELSAMLQAGTAPFALDDVSNQTAGNLRVAWKNFVSRGGCEAGLAKPFAALKAFAESRVIEPTEIDYVVVAEAIMQSNTSLETMRELAKHVISCHGKFNNMSPVPNSPGEFHDLAIDTAGAIAALREGGFEGYVNTEYEGQRYSQDRTRAEMMDEVEQVRRHQAMLRRLIGVTADAGAQ</sequence>
<keyword evidence="1" id="KW-0413">Isomerase</keyword>